<dbReference type="eggNOG" id="KOG1987">
    <property type="taxonomic scope" value="Eukaryota"/>
</dbReference>
<accession>A0A022QQQ4</accession>
<keyword evidence="3" id="KW-1185">Reference proteome</keyword>
<dbReference type="SUPFAM" id="SSF49599">
    <property type="entry name" value="TRAF domain-like"/>
    <property type="match status" value="2"/>
</dbReference>
<reference evidence="2 3" key="1">
    <citation type="journal article" date="2013" name="Proc. Natl. Acad. Sci. U.S.A.">
        <title>Fine-scale variation in meiotic recombination in Mimulus inferred from population shotgun sequencing.</title>
        <authorList>
            <person name="Hellsten U."/>
            <person name="Wright K.M."/>
            <person name="Jenkins J."/>
            <person name="Shu S."/>
            <person name="Yuan Y."/>
            <person name="Wessler S.R."/>
            <person name="Schmutz J."/>
            <person name="Willis J.H."/>
            <person name="Rokhsar D.S."/>
        </authorList>
    </citation>
    <scope>NUCLEOTIDE SEQUENCE [LARGE SCALE GENOMIC DNA]</scope>
    <source>
        <strain evidence="3">cv. DUN x IM62</strain>
    </source>
</reference>
<dbReference type="SMART" id="SM00061">
    <property type="entry name" value="MATH"/>
    <property type="match status" value="2"/>
</dbReference>
<feature type="domain" description="MATH" evidence="1">
    <location>
        <begin position="162"/>
        <end position="297"/>
    </location>
</feature>
<feature type="non-terminal residue" evidence="2">
    <location>
        <position position="1"/>
    </location>
</feature>
<dbReference type="CDD" id="cd00121">
    <property type="entry name" value="MATH"/>
    <property type="match status" value="2"/>
</dbReference>
<gene>
    <name evidence="2" type="ORF">MIMGU_mgv1a018140mg</name>
</gene>
<sequence length="303" mass="35599">KILETRDASPAHFLTKIESFSLFSHYGIDKYETREFEAGDYKWRLIIYPNGDEYENKEYISVYLAVAESSSLPVDWEINAIFTIFIYNQILNKYQFLRVNERRFKETKLKWGFPKFMSKKVLVDQSNGYLIDNNIVLGAEVLVIKRQRVIENVTLLKHAENEHIRDWKIQEFSKLENEVWISQEFTISNVNWKMKLYPSIDSNSKTSELSMKLVCASADTFYTHQKVKAKFYMRLKGKPGIVRSSEKPHKFVRITVSHWFTSSDKTCGERAFLSFATLRDPEKGFLVEDCCTLQVEIYVELVV</sequence>
<dbReference type="PROSITE" id="PS50144">
    <property type="entry name" value="MATH"/>
    <property type="match status" value="2"/>
</dbReference>
<dbReference type="InterPro" id="IPR002083">
    <property type="entry name" value="MATH/TRAF_dom"/>
</dbReference>
<dbReference type="PANTHER" id="PTHR46162">
    <property type="entry name" value="TRAF-LIKE FAMILY PROTEIN"/>
    <property type="match status" value="1"/>
</dbReference>
<dbReference type="Pfam" id="PF22486">
    <property type="entry name" value="MATH_2"/>
    <property type="match status" value="2"/>
</dbReference>
<dbReference type="Proteomes" id="UP000030748">
    <property type="component" value="Unassembled WGS sequence"/>
</dbReference>
<dbReference type="InterPro" id="IPR008974">
    <property type="entry name" value="TRAF-like"/>
</dbReference>
<evidence type="ECO:0000313" key="2">
    <source>
        <dbReference type="EMBL" id="EYU28830.1"/>
    </source>
</evidence>
<evidence type="ECO:0000313" key="3">
    <source>
        <dbReference type="Proteomes" id="UP000030748"/>
    </source>
</evidence>
<protein>
    <recommendedName>
        <fullName evidence="1">MATH domain-containing protein</fullName>
    </recommendedName>
</protein>
<dbReference type="PANTHER" id="PTHR46162:SF20">
    <property type="entry name" value="UBIQUITIN CARBOXYL-TERMINAL HYDROLASE 7-LIKE ISOFORM X1"/>
    <property type="match status" value="1"/>
</dbReference>
<organism evidence="2 3">
    <name type="scientific">Erythranthe guttata</name>
    <name type="common">Yellow monkey flower</name>
    <name type="synonym">Mimulus guttatus</name>
    <dbReference type="NCBI Taxonomy" id="4155"/>
    <lineage>
        <taxon>Eukaryota</taxon>
        <taxon>Viridiplantae</taxon>
        <taxon>Streptophyta</taxon>
        <taxon>Embryophyta</taxon>
        <taxon>Tracheophyta</taxon>
        <taxon>Spermatophyta</taxon>
        <taxon>Magnoliopsida</taxon>
        <taxon>eudicotyledons</taxon>
        <taxon>Gunneridae</taxon>
        <taxon>Pentapetalae</taxon>
        <taxon>asterids</taxon>
        <taxon>lamiids</taxon>
        <taxon>Lamiales</taxon>
        <taxon>Phrymaceae</taxon>
        <taxon>Erythranthe</taxon>
    </lineage>
</organism>
<feature type="domain" description="MATH" evidence="1">
    <location>
        <begin position="10"/>
        <end position="141"/>
    </location>
</feature>
<evidence type="ECO:0000259" key="1">
    <source>
        <dbReference type="PROSITE" id="PS50144"/>
    </source>
</evidence>
<name>A0A022QQQ4_ERYGU</name>
<dbReference type="AlphaFoldDB" id="A0A022QQQ4"/>
<proteinExistence type="predicted"/>
<dbReference type="Gene3D" id="2.60.210.10">
    <property type="entry name" value="Apoptosis, Tumor Necrosis Factor Receptor Associated Protein 2, Chain A"/>
    <property type="match status" value="2"/>
</dbReference>
<dbReference type="EMBL" id="KI631311">
    <property type="protein sequence ID" value="EYU28830.1"/>
    <property type="molecule type" value="Genomic_DNA"/>
</dbReference>